<keyword evidence="3" id="KW-1185">Reference proteome</keyword>
<protein>
    <submittedName>
        <fullName evidence="2">Uncharacterized protein</fullName>
    </submittedName>
</protein>
<keyword evidence="1" id="KW-0812">Transmembrane</keyword>
<dbReference type="RefSeq" id="WP_160315524.1">
    <property type="nucleotide sequence ID" value="NZ_LGTE01000004.1"/>
</dbReference>
<dbReference type="EMBL" id="LGTE01000004">
    <property type="protein sequence ID" value="KNZ70334.1"/>
    <property type="molecule type" value="Genomic_DNA"/>
</dbReference>
<gene>
    <name evidence="2" type="ORF">Tfer_0894</name>
</gene>
<keyword evidence="1" id="KW-0472">Membrane</keyword>
<evidence type="ECO:0000313" key="3">
    <source>
        <dbReference type="Proteomes" id="UP000037175"/>
    </source>
</evidence>
<organism evidence="2 3">
    <name type="scientific">Thermincola ferriacetica</name>
    <dbReference type="NCBI Taxonomy" id="281456"/>
    <lineage>
        <taxon>Bacteria</taxon>
        <taxon>Bacillati</taxon>
        <taxon>Bacillota</taxon>
        <taxon>Clostridia</taxon>
        <taxon>Eubacteriales</taxon>
        <taxon>Thermincolaceae</taxon>
        <taxon>Thermincola</taxon>
    </lineage>
</organism>
<dbReference type="AlphaFoldDB" id="A0A0L6W5G2"/>
<name>A0A0L6W5G2_9FIRM</name>
<accession>A0A0L6W5G2</accession>
<comment type="caution">
    <text evidence="2">The sequence shown here is derived from an EMBL/GenBank/DDBJ whole genome shotgun (WGS) entry which is preliminary data.</text>
</comment>
<dbReference type="Proteomes" id="UP000037175">
    <property type="component" value="Unassembled WGS sequence"/>
</dbReference>
<evidence type="ECO:0000313" key="2">
    <source>
        <dbReference type="EMBL" id="KNZ70334.1"/>
    </source>
</evidence>
<reference evidence="3" key="1">
    <citation type="submission" date="2015-07" db="EMBL/GenBank/DDBJ databases">
        <title>Complete Genome of Thermincola ferriacetica strain Z-0001T.</title>
        <authorList>
            <person name="Lusk B."/>
            <person name="Badalamenti J.P."/>
            <person name="Parameswaran P."/>
            <person name="Bond D.R."/>
            <person name="Torres C.I."/>
        </authorList>
    </citation>
    <scope>NUCLEOTIDE SEQUENCE [LARGE SCALE GENOMIC DNA]</scope>
    <source>
        <strain evidence="3">Z-0001</strain>
    </source>
</reference>
<evidence type="ECO:0000256" key="1">
    <source>
        <dbReference type="SAM" id="Phobius"/>
    </source>
</evidence>
<feature type="transmembrane region" description="Helical" evidence="1">
    <location>
        <begin position="5"/>
        <end position="22"/>
    </location>
</feature>
<keyword evidence="1" id="KW-1133">Transmembrane helix</keyword>
<sequence>MKEIFAKLMLVALVVFAIRYFIYDHLWNNVKTVDTNTTSTVITNTQLPTP</sequence>
<proteinExistence type="predicted"/>